<protein>
    <recommendedName>
        <fullName evidence="4">Histidine kinase/HSP90-like ATPase domain-containing protein</fullName>
    </recommendedName>
</protein>
<sequence>MKPTRKRRDRGAQFISSNLELLGFGTRRDALVQAVKELFENALDATQALGSDLTWDDAPLELLRVNVKWNEDTGNIDIVCADTGSGILAHQVKMLCCSAFETTKTIAEGGGGCTSGKYGVGLKAAMLYSQIHANDACLKITTTSKSDGILHVQLRIDPDSDETAVVKKVAHFIVDENHQHFSGTEVRLSIPCPEDIMEVESAADTLALYFQTLRYTAPPFVSVQFNFEVGEISTSVECQHKDEPIDRFAADLGANADDILYAVHDEELVSVSCAALMLGDMDPSDQSDIEICLLRYANHAPLINGEDFFLCGITKGVSSWKVWKKFGLRCKHTDSQLVNQLVASPLRASTGRKVEDADGPTRLVLAIDVCVAGSAVNSGIKYATLKKSTLDAYYTNSVQTCCRSILHQLAEAGRLSTPRQQQDHDIIENLAPLIAKSLAAIVKQSQADQTSDTGSPQHDSSPQEHFNEELILQELQGVLRNCRGSMSAIGALRELEKDKKGPNNAGLKELFLNLPTRIRQSGPVKGGINFAVKSWKTSGRWLWVLSTTLLVTLVPLSIEMLREEQTNEVVKELVSKGFSYNQIQGMGYMVSQPQSTLSTPAEGAAQRDDEGFTATAGALAVQFAVVYIAWSTGGYNEDWDDWRLLMHLVKNVVLEETQMNET</sequence>
<feature type="compositionally biased region" description="Polar residues" evidence="1">
    <location>
        <begin position="445"/>
        <end position="460"/>
    </location>
</feature>
<evidence type="ECO:0000256" key="1">
    <source>
        <dbReference type="SAM" id="MobiDB-lite"/>
    </source>
</evidence>
<comment type="caution">
    <text evidence="2">The sequence shown here is derived from an EMBL/GenBank/DDBJ whole genome shotgun (WGS) entry which is preliminary data.</text>
</comment>
<gene>
    <name evidence="2" type="ORF">JG687_00013164</name>
</gene>
<evidence type="ECO:0008006" key="4">
    <source>
        <dbReference type="Google" id="ProtNLM"/>
    </source>
</evidence>
<proteinExistence type="predicted"/>
<dbReference type="CDD" id="cd22884">
    <property type="entry name" value="TOM22"/>
    <property type="match status" value="1"/>
</dbReference>
<feature type="region of interest" description="Disordered" evidence="1">
    <location>
        <begin position="445"/>
        <end position="464"/>
    </location>
</feature>
<dbReference type="Pfam" id="PF13589">
    <property type="entry name" value="HATPase_c_3"/>
    <property type="match status" value="1"/>
</dbReference>
<dbReference type="Proteomes" id="UP000688947">
    <property type="component" value="Unassembled WGS sequence"/>
</dbReference>
<dbReference type="OrthoDB" id="1562195at2759"/>
<dbReference type="VEuPathDB" id="FungiDB:PC110_g15780"/>
<name>A0A8T1U025_9STRA</name>
<reference evidence="2" key="1">
    <citation type="submission" date="2021-01" db="EMBL/GenBank/DDBJ databases">
        <title>Phytophthora aleatoria, a newly-described species from Pinus radiata is distinct from Phytophthora cactorum isolates based on comparative genomics.</title>
        <authorList>
            <person name="Mcdougal R."/>
            <person name="Panda P."/>
            <person name="Williams N."/>
            <person name="Studholme D.J."/>
        </authorList>
    </citation>
    <scope>NUCLEOTIDE SEQUENCE</scope>
    <source>
        <strain evidence="2">NZFS 3830</strain>
    </source>
</reference>
<accession>A0A8T1U025</accession>
<organism evidence="2 3">
    <name type="scientific">Phytophthora cactorum</name>
    <dbReference type="NCBI Taxonomy" id="29920"/>
    <lineage>
        <taxon>Eukaryota</taxon>
        <taxon>Sar</taxon>
        <taxon>Stramenopiles</taxon>
        <taxon>Oomycota</taxon>
        <taxon>Peronosporomycetes</taxon>
        <taxon>Peronosporales</taxon>
        <taxon>Peronosporaceae</taxon>
        <taxon>Phytophthora</taxon>
    </lineage>
</organism>
<evidence type="ECO:0000313" key="3">
    <source>
        <dbReference type="Proteomes" id="UP000688947"/>
    </source>
</evidence>
<evidence type="ECO:0000313" key="2">
    <source>
        <dbReference type="EMBL" id="KAG6952203.1"/>
    </source>
</evidence>
<dbReference type="EMBL" id="JAENGZ010000941">
    <property type="protein sequence ID" value="KAG6952203.1"/>
    <property type="molecule type" value="Genomic_DNA"/>
</dbReference>
<dbReference type="VEuPathDB" id="FungiDB:PC110_g15779"/>
<dbReference type="AlphaFoldDB" id="A0A8T1U025"/>